<dbReference type="PANTHER" id="PTHR21262">
    <property type="entry name" value="GUANOSINE-3',5'-BIS DIPHOSPHATE 3'-PYROPHOSPHOHYDROLASE"/>
    <property type="match status" value="1"/>
</dbReference>
<dbReference type="InterPro" id="IPR012676">
    <property type="entry name" value="TGS-like"/>
</dbReference>
<dbReference type="InterPro" id="IPR004095">
    <property type="entry name" value="TGS"/>
</dbReference>
<proteinExistence type="inferred from homology"/>
<evidence type="ECO:0000259" key="5">
    <source>
        <dbReference type="PROSITE" id="PS51880"/>
    </source>
</evidence>
<dbReference type="EMBL" id="LBQB01000004">
    <property type="protein sequence ID" value="KKP69617.1"/>
    <property type="molecule type" value="Genomic_DNA"/>
</dbReference>
<dbReference type="InterPro" id="IPR012675">
    <property type="entry name" value="Beta-grasp_dom_sf"/>
</dbReference>
<evidence type="ECO:0000313" key="6">
    <source>
        <dbReference type="EMBL" id="KKP69617.1"/>
    </source>
</evidence>
<dbReference type="CDD" id="cd01668">
    <property type="entry name" value="TGS_RSH"/>
    <property type="match status" value="1"/>
</dbReference>
<evidence type="ECO:0000259" key="4">
    <source>
        <dbReference type="PROSITE" id="PS51831"/>
    </source>
</evidence>
<dbReference type="PANTHER" id="PTHR21262:SF31">
    <property type="entry name" value="GTP PYROPHOSPHOKINASE"/>
    <property type="match status" value="1"/>
</dbReference>
<comment type="caution">
    <text evidence="6">The sequence shown here is derived from an EMBL/GenBank/DDBJ whole genome shotgun (WGS) entry which is preliminary data.</text>
</comment>
<name>A0A0G0EQM8_UNCC3</name>
<dbReference type="PROSITE" id="PS51880">
    <property type="entry name" value="TGS"/>
    <property type="match status" value="1"/>
</dbReference>
<sequence length="491" mass="57046">MPNDTDLQKLIDQINIYHPQADFDQISKAYNFAKEAHEGQKRRDGQPYFVHPLSVAFTLARLQLDDSSIIASLLHDVVEDTRYSVKKIELNFGKEVAFLVEGVTKLKKLKYRLGRKEYFSENLKKMFVAMAKDIRVVLIKLADRLHNMETIGYVSQEERDRKAYEVMEIYAPLAQRLGIGEIRDRLEDIAFQYIYPEEHKWVKEISAEHYIEADKYLQKVKTVLQKSLREQGIEAEIDARAKHLYSLYKKLLRKDKDINKIYDLVALRVIVNTISECYETLGMIHKQWFPLLGMIKDYISLPKPNGYRSLHTTVFCLEGRITEFQIRTWQMHYEAEHGVAAHWYYADKKKSLIVDEIGLKKGFKVPGEILKWVEELPKWQKELTQGEDLLNTLRIDTLEDRIFVFTPHGDVVDLPVGATAIDFAYAIHTLVGDRCLGAKVNGKLAELSLELKNGDIVEILRSKNERKPKRDWLNFVKTTRAKTAIKKSLSL</sequence>
<evidence type="ECO:0000256" key="3">
    <source>
        <dbReference type="RuleBase" id="RU003847"/>
    </source>
</evidence>
<feature type="domain" description="HD" evidence="4">
    <location>
        <begin position="48"/>
        <end position="148"/>
    </location>
</feature>
<keyword evidence="2" id="KW-0694">RNA-binding</keyword>
<evidence type="ECO:0000313" key="7">
    <source>
        <dbReference type="Proteomes" id="UP000034581"/>
    </source>
</evidence>
<dbReference type="InterPro" id="IPR007685">
    <property type="entry name" value="RelA_SpoT"/>
</dbReference>
<dbReference type="AlphaFoldDB" id="A0A0G0EQM8"/>
<comment type="function">
    <text evidence="3">In eubacteria ppGpp (guanosine 3'-diphosphate 5'-diphosphate) is a mediator of the stringent response that coordinates a variety of cellular activities in response to changes in nutritional abundance.</text>
</comment>
<feature type="domain" description="TGS" evidence="5">
    <location>
        <begin position="400"/>
        <end position="461"/>
    </location>
</feature>
<dbReference type="PROSITE" id="PS51831">
    <property type="entry name" value="HD"/>
    <property type="match status" value="1"/>
</dbReference>
<dbReference type="SMART" id="SM00471">
    <property type="entry name" value="HDc"/>
    <property type="match status" value="1"/>
</dbReference>
<dbReference type="CDD" id="cd05399">
    <property type="entry name" value="NT_Rel-Spo_like"/>
    <property type="match status" value="1"/>
</dbReference>
<dbReference type="NCBIfam" id="TIGR00691">
    <property type="entry name" value="spoT_relA"/>
    <property type="match status" value="1"/>
</dbReference>
<protein>
    <submittedName>
        <fullName evidence="6">(P)ppGpp synthetase I, SpoT/RelA</fullName>
    </submittedName>
</protein>
<gene>
    <name evidence="6" type="ORF">UR67_C0004G0014</name>
</gene>
<dbReference type="Gene3D" id="3.10.20.30">
    <property type="match status" value="1"/>
</dbReference>
<dbReference type="InterPro" id="IPR006674">
    <property type="entry name" value="HD_domain"/>
</dbReference>
<dbReference type="InterPro" id="IPR033655">
    <property type="entry name" value="TGS_RelA/SpoT"/>
</dbReference>
<dbReference type="Gene3D" id="1.10.3210.10">
    <property type="entry name" value="Hypothetical protein af1432"/>
    <property type="match status" value="1"/>
</dbReference>
<dbReference type="STRING" id="1618350.UR67_C0004G0014"/>
<dbReference type="Pfam" id="PF02824">
    <property type="entry name" value="TGS"/>
    <property type="match status" value="1"/>
</dbReference>
<dbReference type="PATRIC" id="fig|1618350.3.peg.648"/>
<dbReference type="SUPFAM" id="SSF109604">
    <property type="entry name" value="HD-domain/PDEase-like"/>
    <property type="match status" value="1"/>
</dbReference>
<evidence type="ECO:0000256" key="1">
    <source>
        <dbReference type="ARBA" id="ARBA00025704"/>
    </source>
</evidence>
<dbReference type="Gene3D" id="3.30.460.10">
    <property type="entry name" value="Beta Polymerase, domain 2"/>
    <property type="match status" value="1"/>
</dbReference>
<dbReference type="CDD" id="cd00077">
    <property type="entry name" value="HDc"/>
    <property type="match status" value="1"/>
</dbReference>
<dbReference type="SUPFAM" id="SSF81271">
    <property type="entry name" value="TGS-like"/>
    <property type="match status" value="1"/>
</dbReference>
<organism evidence="6 7">
    <name type="scientific">candidate division CPR3 bacterium GW2011_GWF2_35_18</name>
    <dbReference type="NCBI Taxonomy" id="1618350"/>
    <lineage>
        <taxon>Bacteria</taxon>
        <taxon>Bacteria division CPR3</taxon>
    </lineage>
</organism>
<dbReference type="GO" id="GO:0003723">
    <property type="term" value="F:RNA binding"/>
    <property type="evidence" value="ECO:0007669"/>
    <property type="project" value="UniProtKB-KW"/>
</dbReference>
<dbReference type="InterPro" id="IPR004811">
    <property type="entry name" value="RelA/Spo_fam"/>
</dbReference>
<dbReference type="Proteomes" id="UP000034581">
    <property type="component" value="Unassembled WGS sequence"/>
</dbReference>
<dbReference type="GO" id="GO:0005886">
    <property type="term" value="C:plasma membrane"/>
    <property type="evidence" value="ECO:0007669"/>
    <property type="project" value="TreeGrafter"/>
</dbReference>
<dbReference type="InterPro" id="IPR003607">
    <property type="entry name" value="HD/PDEase_dom"/>
</dbReference>
<dbReference type="Pfam" id="PF13328">
    <property type="entry name" value="HD_4"/>
    <property type="match status" value="1"/>
</dbReference>
<dbReference type="FunFam" id="1.10.3210.10:FF:000001">
    <property type="entry name" value="GTP pyrophosphokinase RelA"/>
    <property type="match status" value="1"/>
</dbReference>
<dbReference type="PROSITE" id="PS50889">
    <property type="entry name" value="S4"/>
    <property type="match status" value="1"/>
</dbReference>
<dbReference type="FunFam" id="3.10.20.30:FF:000002">
    <property type="entry name" value="GTP pyrophosphokinase (RelA/SpoT)"/>
    <property type="match status" value="1"/>
</dbReference>
<dbReference type="Pfam" id="PF04607">
    <property type="entry name" value="RelA_SpoT"/>
    <property type="match status" value="1"/>
</dbReference>
<comment type="pathway">
    <text evidence="1">Purine metabolism.</text>
</comment>
<evidence type="ECO:0000256" key="2">
    <source>
        <dbReference type="PROSITE-ProRule" id="PRU00182"/>
    </source>
</evidence>
<accession>A0A0G0EQM8</accession>
<dbReference type="SMART" id="SM00954">
    <property type="entry name" value="RelA_SpoT"/>
    <property type="match status" value="1"/>
</dbReference>
<reference evidence="6 7" key="1">
    <citation type="journal article" date="2015" name="Nature">
        <title>rRNA introns, odd ribosomes, and small enigmatic genomes across a large radiation of phyla.</title>
        <authorList>
            <person name="Brown C.T."/>
            <person name="Hug L.A."/>
            <person name="Thomas B.C."/>
            <person name="Sharon I."/>
            <person name="Castelle C.J."/>
            <person name="Singh A."/>
            <person name="Wilkins M.J."/>
            <person name="Williams K.H."/>
            <person name="Banfield J.F."/>
        </authorList>
    </citation>
    <scope>NUCLEOTIDE SEQUENCE [LARGE SCALE GENOMIC DNA]</scope>
</reference>
<dbReference type="GO" id="GO:0015969">
    <property type="term" value="P:guanosine tetraphosphate metabolic process"/>
    <property type="evidence" value="ECO:0007669"/>
    <property type="project" value="InterPro"/>
</dbReference>
<dbReference type="FunFam" id="3.30.460.10:FF:000001">
    <property type="entry name" value="GTP pyrophosphokinase RelA"/>
    <property type="match status" value="1"/>
</dbReference>
<dbReference type="SUPFAM" id="SSF81301">
    <property type="entry name" value="Nucleotidyltransferase"/>
    <property type="match status" value="1"/>
</dbReference>
<dbReference type="InterPro" id="IPR043519">
    <property type="entry name" value="NT_sf"/>
</dbReference>
<comment type="similarity">
    <text evidence="3">Belongs to the relA/spoT family.</text>
</comment>